<evidence type="ECO:0000259" key="7">
    <source>
        <dbReference type="SMART" id="SM00967"/>
    </source>
</evidence>
<feature type="binding site" evidence="6">
    <location>
        <position position="198"/>
    </location>
    <ligand>
        <name>S-adenosyl-L-methionine</name>
        <dbReference type="ChEBI" id="CHEBI:59789"/>
    </ligand>
</feature>
<dbReference type="SUPFAM" id="SSF55315">
    <property type="entry name" value="L30e-like"/>
    <property type="match status" value="1"/>
</dbReference>
<dbReference type="GO" id="GO:0070039">
    <property type="term" value="F:rRNA (guanosine-2'-O-)-methyltransferase activity"/>
    <property type="evidence" value="ECO:0007669"/>
    <property type="project" value="UniProtKB-UniRule"/>
</dbReference>
<keyword evidence="2 6" id="KW-0698">rRNA processing</keyword>
<evidence type="ECO:0000256" key="2">
    <source>
        <dbReference type="ARBA" id="ARBA00022552"/>
    </source>
</evidence>
<dbReference type="Proteomes" id="UP000270530">
    <property type="component" value="Chromosome"/>
</dbReference>
<comment type="catalytic activity">
    <reaction evidence="6">
        <text>guanosine(2251) in 23S rRNA + S-adenosyl-L-methionine = 2'-O-methylguanosine(2251) in 23S rRNA + S-adenosyl-L-homocysteine + H(+)</text>
        <dbReference type="Rhea" id="RHEA:24140"/>
        <dbReference type="Rhea" id="RHEA-COMP:10239"/>
        <dbReference type="Rhea" id="RHEA-COMP:10241"/>
        <dbReference type="ChEBI" id="CHEBI:15378"/>
        <dbReference type="ChEBI" id="CHEBI:57856"/>
        <dbReference type="ChEBI" id="CHEBI:59789"/>
        <dbReference type="ChEBI" id="CHEBI:74269"/>
        <dbReference type="ChEBI" id="CHEBI:74445"/>
        <dbReference type="EC" id="2.1.1.185"/>
    </reaction>
</comment>
<name>A0A2Z6E3N6_9GAMM</name>
<reference evidence="9" key="2">
    <citation type="submission" date="2018-06" db="EMBL/GenBank/DDBJ databases">
        <title>Genome sequence of Rhodanobacteraceae bacterium strain Dysh456.</title>
        <authorList>
            <person name="Fukui M."/>
        </authorList>
    </citation>
    <scope>NUCLEOTIDE SEQUENCE [LARGE SCALE GENOMIC DNA]</scope>
    <source>
        <strain evidence="9">Dysh456</strain>
    </source>
</reference>
<proteinExistence type="inferred from homology"/>
<dbReference type="OrthoDB" id="9785673at2"/>
<dbReference type="Gene3D" id="3.40.1280.10">
    <property type="match status" value="1"/>
</dbReference>
<sequence length="248" mass="26135">MNVHWIVGVHPVAGALDNDPARVREVLVEQGARNARVQQLAERARTLGIPVHTRAREQLDRLAGNARHQGIAIHYEAPPTLDEAALEAAVDAAGQGALVLVLDGVTDPHNLGACLRSAAAAAATAVVVPKDRAAGLTPVARRASAGGAERVPLATVTNLARTLRELKQRGVWITGLAGDAPRTIYETDFTGPLALVLGSEGEGMRRLTREACDFLARIPMPGAMESLNVSVATGVVLFEALRQRGVAR</sequence>
<feature type="domain" description="RNA 2-O ribose methyltransferase substrate binding" evidence="7">
    <location>
        <begin position="5"/>
        <end position="81"/>
    </location>
</feature>
<dbReference type="SUPFAM" id="SSF75217">
    <property type="entry name" value="alpha/beta knot"/>
    <property type="match status" value="1"/>
</dbReference>
<keyword evidence="9" id="KW-1185">Reference proteome</keyword>
<evidence type="ECO:0000256" key="6">
    <source>
        <dbReference type="HAMAP-Rule" id="MF_01887"/>
    </source>
</evidence>
<dbReference type="PANTHER" id="PTHR46429">
    <property type="entry name" value="23S RRNA (GUANOSINE-2'-O-)-METHYLTRANSFERASE RLMB"/>
    <property type="match status" value="1"/>
</dbReference>
<comment type="similarity">
    <text evidence="6">Belongs to the class IV-like SAM-binding methyltransferase superfamily. RNA methyltransferase TrmH family. RlmB subfamily.</text>
</comment>
<dbReference type="InterPro" id="IPR004441">
    <property type="entry name" value="rRNA_MeTrfase_TrmH"/>
</dbReference>
<protein>
    <recommendedName>
        <fullName evidence="6">23S rRNA (guanosine-2'-O-)-methyltransferase RlmB</fullName>
        <ecNumber evidence="6">2.1.1.185</ecNumber>
    </recommendedName>
    <alternativeName>
        <fullName evidence="6">23S rRNA (guanosine2251 2'-O)-methyltransferase</fullName>
    </alternativeName>
    <alternativeName>
        <fullName evidence="6">23S rRNA Gm2251 2'-O-methyltransferase</fullName>
    </alternativeName>
</protein>
<dbReference type="KEGG" id="rbd:ALSL_1023"/>
<dbReference type="HAMAP" id="MF_01887">
    <property type="entry name" value="23SrRNA_methyltr_B"/>
    <property type="match status" value="1"/>
</dbReference>
<dbReference type="InterPro" id="IPR001537">
    <property type="entry name" value="SpoU_MeTrfase"/>
</dbReference>
<dbReference type="FunFam" id="3.40.1280.10:FF:000008">
    <property type="entry name" value="Group 3 RNA methyltransferase TrmH"/>
    <property type="match status" value="1"/>
</dbReference>
<feature type="binding site" evidence="6">
    <location>
        <position position="218"/>
    </location>
    <ligand>
        <name>S-adenosyl-L-methionine</name>
        <dbReference type="ChEBI" id="CHEBI:59789"/>
    </ligand>
</feature>
<dbReference type="EC" id="2.1.1.185" evidence="6"/>
<evidence type="ECO:0000313" key="9">
    <source>
        <dbReference type="Proteomes" id="UP000270530"/>
    </source>
</evidence>
<keyword evidence="4 6" id="KW-0808">Transferase</keyword>
<dbReference type="Pfam" id="PF00588">
    <property type="entry name" value="SpoU_methylase"/>
    <property type="match status" value="1"/>
</dbReference>
<keyword evidence="5 6" id="KW-0949">S-adenosyl-L-methionine</keyword>
<dbReference type="EMBL" id="AP018560">
    <property type="protein sequence ID" value="BBD79686.1"/>
    <property type="molecule type" value="Genomic_DNA"/>
</dbReference>
<organism evidence="8 9">
    <name type="scientific">Aerosticca soli</name>
    <dbReference type="NCBI Taxonomy" id="2010829"/>
    <lineage>
        <taxon>Bacteria</taxon>
        <taxon>Pseudomonadati</taxon>
        <taxon>Pseudomonadota</taxon>
        <taxon>Gammaproteobacteria</taxon>
        <taxon>Lysobacterales</taxon>
        <taxon>Rhodanobacteraceae</taxon>
        <taxon>Aerosticca</taxon>
    </lineage>
</organism>
<comment type="subcellular location">
    <subcellularLocation>
        <location evidence="6">Cytoplasm</location>
    </subcellularLocation>
</comment>
<evidence type="ECO:0000256" key="1">
    <source>
        <dbReference type="ARBA" id="ARBA00022490"/>
    </source>
</evidence>
<dbReference type="GO" id="GO:0003723">
    <property type="term" value="F:RNA binding"/>
    <property type="evidence" value="ECO:0007669"/>
    <property type="project" value="InterPro"/>
</dbReference>
<dbReference type="Gene3D" id="3.30.1330.30">
    <property type="match status" value="1"/>
</dbReference>
<keyword evidence="3 6" id="KW-0489">Methyltransferase</keyword>
<evidence type="ECO:0000256" key="3">
    <source>
        <dbReference type="ARBA" id="ARBA00022603"/>
    </source>
</evidence>
<dbReference type="InterPro" id="IPR024915">
    <property type="entry name" value="23S_rRNA_MeTrfase_RlmB"/>
</dbReference>
<dbReference type="InterPro" id="IPR029026">
    <property type="entry name" value="tRNA_m1G_MTases_N"/>
</dbReference>
<accession>A0A2Z6E3N6</accession>
<dbReference type="InterPro" id="IPR013123">
    <property type="entry name" value="SpoU_subst-bd"/>
</dbReference>
<dbReference type="InterPro" id="IPR029028">
    <property type="entry name" value="Alpha/beta_knot_MTases"/>
</dbReference>
<feature type="binding site" evidence="6">
    <location>
        <position position="227"/>
    </location>
    <ligand>
        <name>S-adenosyl-L-methionine</name>
        <dbReference type="ChEBI" id="CHEBI:59789"/>
    </ligand>
</feature>
<dbReference type="InterPro" id="IPR029064">
    <property type="entry name" value="Ribosomal_eL30-like_sf"/>
</dbReference>
<dbReference type="SMART" id="SM00967">
    <property type="entry name" value="SpoU_sub_bind"/>
    <property type="match status" value="1"/>
</dbReference>
<evidence type="ECO:0000256" key="4">
    <source>
        <dbReference type="ARBA" id="ARBA00022679"/>
    </source>
</evidence>
<gene>
    <name evidence="6" type="primary">rlmB</name>
    <name evidence="8" type="ORF">ALSL_1023</name>
</gene>
<reference evidence="9" key="1">
    <citation type="submission" date="2018-04" db="EMBL/GenBank/DDBJ databases">
        <authorList>
            <person name="Watanabe M."/>
            <person name="Kojima H."/>
        </authorList>
    </citation>
    <scope>NUCLEOTIDE SEQUENCE [LARGE SCALE GENOMIC DNA]</scope>
    <source>
        <strain evidence="9">Dysh456</strain>
    </source>
</reference>
<dbReference type="PANTHER" id="PTHR46429:SF1">
    <property type="entry name" value="23S RRNA (GUANOSINE-2'-O-)-METHYLTRANSFERASE RLMB"/>
    <property type="match status" value="1"/>
</dbReference>
<dbReference type="Pfam" id="PF08032">
    <property type="entry name" value="SpoU_sub_bind"/>
    <property type="match status" value="1"/>
</dbReference>
<evidence type="ECO:0000256" key="5">
    <source>
        <dbReference type="ARBA" id="ARBA00022691"/>
    </source>
</evidence>
<keyword evidence="1 6" id="KW-0963">Cytoplasm</keyword>
<dbReference type="AlphaFoldDB" id="A0A2Z6E3N6"/>
<comment type="function">
    <text evidence="6">Specifically methylates the ribose of guanosine 2251 in 23S rRNA.</text>
</comment>
<dbReference type="GO" id="GO:0005829">
    <property type="term" value="C:cytosol"/>
    <property type="evidence" value="ECO:0007669"/>
    <property type="project" value="TreeGrafter"/>
</dbReference>
<dbReference type="NCBIfam" id="TIGR00186">
    <property type="entry name" value="rRNA_methyl_3"/>
    <property type="match status" value="1"/>
</dbReference>
<dbReference type="CDD" id="cd18103">
    <property type="entry name" value="SpoU-like_RlmB"/>
    <property type="match status" value="1"/>
</dbReference>
<evidence type="ECO:0000313" key="8">
    <source>
        <dbReference type="EMBL" id="BBD79686.1"/>
    </source>
</evidence>
<dbReference type="RefSeq" id="WP_126537047.1">
    <property type="nucleotide sequence ID" value="NZ_AP018560.1"/>
</dbReference>